<gene>
    <name evidence="1" type="ORF">MFIFM68171_06559</name>
</gene>
<name>A0ABQ0GF96_9PEZI</name>
<sequence length="388" mass="43811">MACTSAPRRLVSPPAGGQAKPIDEFTREEVLWLLRVWSEGAHRHLIHLRGVTLTYQPSVQNINHLPEMDVQHFKDTCNKTVPFYILANEQCQLVFMVLHNYIYRRWLRPYRSEIEYERYICKFISPLDLDNHGSTPPSTSVINSLISLNNAICTQVQALHHTYAERAAEYAKDPKSLGGREFVNCHEFYVLQPLFRALLIVVCCDDYANENSNTVGRLPVFMVRTGVQDGLSAPITFESIADKIQGCPNHPDSNVVKTSLETAVDFIMGLEAREAAAFGLQPDPVAVARAVAESPLRWPQLQGDSEVLRMPSSQFVSDEKALEWGWIGDGKHYDSKIMAKYEERAFCRDTIRALGLSNTGLVIKSFDQATGKLEYEILHFSASDYKRG</sequence>
<evidence type="ECO:0000313" key="2">
    <source>
        <dbReference type="Proteomes" id="UP001628179"/>
    </source>
</evidence>
<organism evidence="1 2">
    <name type="scientific">Madurella fahalii</name>
    <dbReference type="NCBI Taxonomy" id="1157608"/>
    <lineage>
        <taxon>Eukaryota</taxon>
        <taxon>Fungi</taxon>
        <taxon>Dikarya</taxon>
        <taxon>Ascomycota</taxon>
        <taxon>Pezizomycotina</taxon>
        <taxon>Sordariomycetes</taxon>
        <taxon>Sordariomycetidae</taxon>
        <taxon>Sordariales</taxon>
        <taxon>Sordariales incertae sedis</taxon>
        <taxon>Madurella</taxon>
    </lineage>
</organism>
<dbReference type="GeneID" id="98177302"/>
<keyword evidence="2" id="KW-1185">Reference proteome</keyword>
<evidence type="ECO:0000313" key="1">
    <source>
        <dbReference type="EMBL" id="GAB1316349.1"/>
    </source>
</evidence>
<reference evidence="1 2" key="1">
    <citation type="submission" date="2024-09" db="EMBL/GenBank/DDBJ databases">
        <title>Itraconazole resistance in Madurella fahalii resulting from another homologue of gene encoding cytochrome P450 14-alpha sterol demethylase (CYP51).</title>
        <authorList>
            <person name="Yoshioka I."/>
            <person name="Fahal A.H."/>
            <person name="Kaneko S."/>
            <person name="Yaguchi T."/>
        </authorList>
    </citation>
    <scope>NUCLEOTIDE SEQUENCE [LARGE SCALE GENOMIC DNA]</scope>
    <source>
        <strain evidence="1 2">IFM 68171</strain>
    </source>
</reference>
<proteinExistence type="predicted"/>
<dbReference type="Proteomes" id="UP001628179">
    <property type="component" value="Unassembled WGS sequence"/>
</dbReference>
<comment type="caution">
    <text evidence="1">The sequence shown here is derived from an EMBL/GenBank/DDBJ whole genome shotgun (WGS) entry which is preliminary data.</text>
</comment>
<dbReference type="EMBL" id="BAAFSV010000003">
    <property type="protein sequence ID" value="GAB1316349.1"/>
    <property type="molecule type" value="Genomic_DNA"/>
</dbReference>
<dbReference type="RefSeq" id="XP_070918080.1">
    <property type="nucleotide sequence ID" value="XM_071061979.1"/>
</dbReference>
<accession>A0ABQ0GF96</accession>
<protein>
    <submittedName>
        <fullName evidence="1">Uncharacterized protein</fullName>
    </submittedName>
</protein>